<reference evidence="1 2" key="1">
    <citation type="submission" date="2020-04" db="EMBL/GenBank/DDBJ databases">
        <authorList>
            <person name="Doyle D.A."/>
        </authorList>
    </citation>
    <scope>NUCLEOTIDE SEQUENCE [LARGE SCALE GENOMIC DNA]</scope>
    <source>
        <strain evidence="1 2">P21</strain>
    </source>
</reference>
<dbReference type="Proteomes" id="UP000537131">
    <property type="component" value="Unassembled WGS sequence"/>
</dbReference>
<comment type="caution">
    <text evidence="1">The sequence shown here is derived from an EMBL/GenBank/DDBJ whole genome shotgun (WGS) entry which is preliminary data.</text>
</comment>
<evidence type="ECO:0000313" key="2">
    <source>
        <dbReference type="Proteomes" id="UP000537131"/>
    </source>
</evidence>
<gene>
    <name evidence="1" type="ORF">HBE96_25055</name>
</gene>
<proteinExistence type="predicted"/>
<dbReference type="InterPro" id="IPR031682">
    <property type="entry name" value="EsaE"/>
</dbReference>
<reference evidence="1 2" key="2">
    <citation type="submission" date="2020-06" db="EMBL/GenBank/DDBJ databases">
        <title>Complete Genome Sequence of Clostridium muelleri sp. nov. P21T, an Acid-Alcohol Producing Acetogen Isolated from Old Hay.</title>
        <authorList>
            <person name="Duncan K.E."/>
            <person name="Tanner R.S."/>
        </authorList>
    </citation>
    <scope>NUCLEOTIDE SEQUENCE [LARGE SCALE GENOMIC DNA]</scope>
    <source>
        <strain evidence="1 2">P21</strain>
    </source>
</reference>
<organism evidence="1 2">
    <name type="scientific">Clostridium muellerianum</name>
    <dbReference type="NCBI Taxonomy" id="2716538"/>
    <lineage>
        <taxon>Bacteria</taxon>
        <taxon>Bacillati</taxon>
        <taxon>Bacillota</taxon>
        <taxon>Clostridia</taxon>
        <taxon>Eubacteriales</taxon>
        <taxon>Clostridiaceae</taxon>
        <taxon>Clostridium</taxon>
    </lineage>
</organism>
<dbReference type="AlphaFoldDB" id="A0A7Y0HS39"/>
<accession>A0A7Y0HS39</accession>
<keyword evidence="2" id="KW-1185">Reference proteome</keyword>
<sequence length="212" mass="24743">MINSNELYYLNRALDGMEIYGVDPMENMINTLGSGKTARESLIEKNILTKEGKINEASYLLIEGLEKYKKAKKYLWVNSRIVALDDTNFVIHLEKEEEGKIVLKEITKAIMLYSIIKENSFLWGNKVVESKGKYVSVKEFISNILNGKNDEDILYIKIENPSRQEAYNIYYKEKDDIFKYDVIYKSLKKVNPKDIRIELVKLFDMNWGEKIG</sequence>
<name>A0A7Y0HS39_9CLOT</name>
<dbReference type="Pfam" id="PF16887">
    <property type="entry name" value="DUF5081"/>
    <property type="match status" value="1"/>
</dbReference>
<dbReference type="EMBL" id="JABBNI010000067">
    <property type="protein sequence ID" value="NMM65851.1"/>
    <property type="molecule type" value="Genomic_DNA"/>
</dbReference>
<protein>
    <submittedName>
        <fullName evidence="1">DUF5081 family protein</fullName>
    </submittedName>
</protein>
<evidence type="ECO:0000313" key="1">
    <source>
        <dbReference type="EMBL" id="NMM65851.1"/>
    </source>
</evidence>
<dbReference type="RefSeq" id="WP_169300442.1">
    <property type="nucleotide sequence ID" value="NZ_JABBNI010000067.1"/>
</dbReference>